<dbReference type="InterPro" id="IPR027796">
    <property type="entry name" value="OTT_1508_deam-like"/>
</dbReference>
<dbReference type="Pfam" id="PF14441">
    <property type="entry name" value="OTT_1508_deam"/>
    <property type="match status" value="1"/>
</dbReference>
<accession>A0A816X9V3</accession>
<reference evidence="2" key="1">
    <citation type="submission" date="2021-02" db="EMBL/GenBank/DDBJ databases">
        <authorList>
            <person name="Nowell W R."/>
        </authorList>
    </citation>
    <scope>NUCLEOTIDE SEQUENCE</scope>
</reference>
<organism evidence="2 3">
    <name type="scientific">Rotaria magnacalcarata</name>
    <dbReference type="NCBI Taxonomy" id="392030"/>
    <lineage>
        <taxon>Eukaryota</taxon>
        <taxon>Metazoa</taxon>
        <taxon>Spiralia</taxon>
        <taxon>Gnathifera</taxon>
        <taxon>Rotifera</taxon>
        <taxon>Eurotatoria</taxon>
        <taxon>Bdelloidea</taxon>
        <taxon>Philodinida</taxon>
        <taxon>Philodinidae</taxon>
        <taxon>Rotaria</taxon>
    </lineage>
</organism>
<sequence>MKNFVSIGQRLTMQKNIEKLLLNSFLDKWAFWLDENTQLIENQVSHTAKKDQLFNHLNTFLTSISFDFKNWLNSSSQLLKLGNRYAQNKKYDNAEECFTKIIREYFYYLPETHYYKSFVTIKRITSGQPFRQHKEDLLKAKQLFEERINDCSNDQAIVESFKKKEANSLIHIEAFSEQQKCLSQIYNLFIHSIDDVLGHSLQQQGILTKPTTSVPFSDEALIDVTMEYGISKSALENLRHGLNNNNNIIDSQSLIQVIDLPNIEEFWSMLKDREVLTNEIEFIIVNKQKLELVDMKEITNLVETYEMKFEFEKLQTNELIQYPIGTCEEYIFCKIELYENLKKSDRIYLEDRCILSTNRRAKINPNEIKEEQIFDKFNSITLSDLTSANISGEDSIAILGILSRTDDGILEEIAHGKYKLKGHINFSTLPECYQDVVSAIINSKFSYRLAYQHLQEQYNDIQENAKLDISSKLQLRLSAKPYEQLFYDLIDRGIIEDVKINYEKLKSIELKNIFEQPIQSYAKNHRNLSKNENIEFIKKTLEQLRCGIEKFKTPDCFYSSLEGTLKMQQNLCVVEASWFSLNGLENLITLEEQRYSWKFWRNFAIVVVLGVSQIVAGAVLEIFTAGVGTYAASFLINEGISDLFFATGCLFSGYMTMSSYWEHKKWSMAMSAATCMIGAILARGKTVSRIGYKVAGSVRTESGKKIAQMVGKELIQNVGAKTVVKETMKRVGCKLLEGVAFGAAQGAINHVVTNYLNGVCDAIQKMITSDLDALFQQHQRNETVSEAFKTLGEDQAHLLMNQVTRECFEGQSMLQTMYTWCKRIYGVVSRGIGEAMRKIGKADSAKAVKTVLLFLKGLQIASLVEGVMTEMIKVKLSAGQFLDKATKIVQEGIEEKMSSEDAKASPPNNVRSLCEQTTQNWKQIFIETSNQVIANQIVVPVLSFCVNQLLSLVGDAIKKKYRSMKEKKYQKQFDSLKKDFDNKMKDEQMDLDEYEKELQAYHDTLLKVLTKTRNPMLFANILRENVPMDMVYVQACTYLIHKYMSEMNIIEDGKTFTGIRIVVEGQDSSSHEYSSSSNPSHSINIELDNNHFVVDEQSDGNTETSKNNCLYKVLVNKFPTLKNAFADGVIFRQNLSSYIENDKFMYHTIAQDWHKFSIQKGSFGGAINEEKFNQQNLYNQLLERTEEDKNNLIKKYPNLADRRIKKITKDFSKYLTILTIELSGDRHWDLRTDFKKALPDFGDRVNPTLTTTYINTFQNFQSKAELADKSKNHPFSVHPADKVNFAQDDIILKDLVGKSMKLSENTDIIASVVHGDINKALPEDVRRFNTVAVYIHNKTLYIAMNQIQTINGQQSYGISDERCTQIRDLLVSKNLASGREDIVFLAPNVMPRNQAECRGLHAEMQIMKFLKDNGILQDNQINDQNRPIQIGASKPACACCSTAMATNSIHHKMYANANTNLVNWYDSKVINVRVQTRLRVRNYRI</sequence>
<name>A0A816X9V3_9BILA</name>
<dbReference type="EMBL" id="CAJNRF010012729">
    <property type="protein sequence ID" value="CAF2143565.1"/>
    <property type="molecule type" value="Genomic_DNA"/>
</dbReference>
<evidence type="ECO:0000256" key="1">
    <source>
        <dbReference type="SAM" id="Coils"/>
    </source>
</evidence>
<keyword evidence="1" id="KW-0175">Coiled coil</keyword>
<evidence type="ECO:0000313" key="2">
    <source>
        <dbReference type="EMBL" id="CAF2143565.1"/>
    </source>
</evidence>
<dbReference type="Proteomes" id="UP000663856">
    <property type="component" value="Unassembled WGS sequence"/>
</dbReference>
<feature type="coiled-coil region" evidence="1">
    <location>
        <begin position="1175"/>
        <end position="1202"/>
    </location>
</feature>
<proteinExistence type="predicted"/>
<protein>
    <submittedName>
        <fullName evidence="2">Uncharacterized protein</fullName>
    </submittedName>
</protein>
<feature type="coiled-coil region" evidence="1">
    <location>
        <begin position="977"/>
        <end position="1011"/>
    </location>
</feature>
<comment type="caution">
    <text evidence="2">The sequence shown here is derived from an EMBL/GenBank/DDBJ whole genome shotgun (WGS) entry which is preliminary data.</text>
</comment>
<evidence type="ECO:0000313" key="3">
    <source>
        <dbReference type="Proteomes" id="UP000663856"/>
    </source>
</evidence>
<gene>
    <name evidence="2" type="ORF">WKI299_LOCUS28828</name>
</gene>